<dbReference type="InterPro" id="IPR055270">
    <property type="entry name" value="Glyco_tran_10_C"/>
</dbReference>
<feature type="domain" description="Fucosyltransferase C-terminal" evidence="1">
    <location>
        <begin position="223"/>
        <end position="328"/>
    </location>
</feature>
<dbReference type="SUPFAM" id="SSF53756">
    <property type="entry name" value="UDP-Glycosyltransferase/glycogen phosphorylase"/>
    <property type="match status" value="1"/>
</dbReference>
<accession>A0A0A1ZY59</accession>
<dbReference type="InterPro" id="IPR038577">
    <property type="entry name" value="GT10-like_C_sf"/>
</dbReference>
<dbReference type="Proteomes" id="UP000030491">
    <property type="component" value="Unassembled WGS sequence"/>
</dbReference>
<proteinExistence type="predicted"/>
<sequence>MLIGISSYYGEVNFKDNEKQAEDLRVFNAKKELREIGSRRGLEFFKECEKSDVNLENYNKKNHFKYDLIIFWDIPNLINLLKINLRNIIFKKRTILIIEDTPVARSRNLLIIPFLFHKIIINTIDSNFKFRNYKTSTFTLPTLPSVNEIKEMKSFISNSKRKKKINYIASNKSALNKNSSFLFRERIVKDLNLYESKIFDLYGNGWERRQIPMDMPLIFLIVRNKYIKKLVLNFINIFRYSTKSNGMVKLKSETLNQYDFSLAIEPFLGSPKIVLEKLFDPMLAGSIPIYYGPDISSIPNDCYLRIKKSGALKQISNYVNKMSKEKKEIYRRNIYEFLISKAADKYRYKTYAKFLLNEIVS</sequence>
<evidence type="ECO:0000259" key="1">
    <source>
        <dbReference type="Pfam" id="PF00852"/>
    </source>
</evidence>
<dbReference type="Gene3D" id="3.40.50.11660">
    <property type="entry name" value="Glycosyl transferase family 10, C-terminal domain"/>
    <property type="match status" value="1"/>
</dbReference>
<keyword evidence="2" id="KW-0808">Transferase</keyword>
<protein>
    <submittedName>
        <fullName evidence="2">Putative fucosyl transferase</fullName>
    </submittedName>
</protein>
<dbReference type="AlphaFoldDB" id="A0A0A1ZY59"/>
<reference evidence="3" key="1">
    <citation type="journal article" date="2014" name="Sci. Data">
        <title>Genomes of diverse isolates of the marine cyanobacterium Prochlorococcus.</title>
        <authorList>
            <person name="Biller S."/>
            <person name="Berube P."/>
            <person name="Thompson J."/>
            <person name="Kelly L."/>
            <person name="Roggensack S."/>
            <person name="Awad L."/>
            <person name="Roache-Johnson K."/>
            <person name="Ding H."/>
            <person name="Giovannoni S.J."/>
            <person name="Moore L.R."/>
            <person name="Chisholm S.W."/>
        </authorList>
    </citation>
    <scope>NUCLEOTIDE SEQUENCE [LARGE SCALE GENOMIC DNA]</scope>
</reference>
<dbReference type="EMBL" id="JNAJ01000004">
    <property type="protein sequence ID" value="KGF93078.1"/>
    <property type="molecule type" value="Genomic_DNA"/>
</dbReference>
<evidence type="ECO:0000313" key="3">
    <source>
        <dbReference type="Proteomes" id="UP000030491"/>
    </source>
</evidence>
<gene>
    <name evidence="2" type="ORF">EU93_0253</name>
</gene>
<comment type="caution">
    <text evidence="2">The sequence shown here is derived from an EMBL/GenBank/DDBJ whole genome shotgun (WGS) entry which is preliminary data.</text>
</comment>
<dbReference type="GO" id="GO:0016740">
    <property type="term" value="F:transferase activity"/>
    <property type="evidence" value="ECO:0007669"/>
    <property type="project" value="UniProtKB-KW"/>
</dbReference>
<organism evidence="2 3">
    <name type="scientific">Prochlorococcus marinus str. MIT 9116</name>
    <dbReference type="NCBI Taxonomy" id="167544"/>
    <lineage>
        <taxon>Bacteria</taxon>
        <taxon>Bacillati</taxon>
        <taxon>Cyanobacteriota</taxon>
        <taxon>Cyanophyceae</taxon>
        <taxon>Synechococcales</taxon>
        <taxon>Prochlorococcaceae</taxon>
        <taxon>Prochlorococcus</taxon>
    </lineage>
</organism>
<name>A0A0A1ZY59_PROMR</name>
<dbReference type="Pfam" id="PF00852">
    <property type="entry name" value="Glyco_transf_10"/>
    <property type="match status" value="1"/>
</dbReference>
<evidence type="ECO:0000313" key="2">
    <source>
        <dbReference type="EMBL" id="KGF93078.1"/>
    </source>
</evidence>